<proteinExistence type="predicted"/>
<evidence type="ECO:0000313" key="2">
    <source>
        <dbReference type="Proteomes" id="UP000325289"/>
    </source>
</evidence>
<dbReference type="Proteomes" id="UP000325289">
    <property type="component" value="Unassembled WGS sequence"/>
</dbReference>
<name>A0A1I1UDJ4_9RHOB</name>
<dbReference type="OrthoDB" id="7723790at2"/>
<organism evidence="1 2">
    <name type="scientific">Roseivivax sediminis</name>
    <dbReference type="NCBI Taxonomy" id="936889"/>
    <lineage>
        <taxon>Bacteria</taxon>
        <taxon>Pseudomonadati</taxon>
        <taxon>Pseudomonadota</taxon>
        <taxon>Alphaproteobacteria</taxon>
        <taxon>Rhodobacterales</taxon>
        <taxon>Roseobacteraceae</taxon>
        <taxon>Roseivivax</taxon>
    </lineage>
</organism>
<keyword evidence="2" id="KW-1185">Reference proteome</keyword>
<protein>
    <submittedName>
        <fullName evidence="1">Uncharacterized protein</fullName>
    </submittedName>
</protein>
<sequence>MNMIASSYERDRAWSDQFIPQIKHIVGAHLLQAAPDALDMRQATDLLMLDGKDLRIAARVRRPGYAERFPHQFTIRSGLPSGGETELAKIVNGHGDWMFYAHANEWGGLERWWLIDLRAFRAALIRHKAGDGAIKWGNKTNPDGSRFVWFDLRSFPKHPSIVVAASG</sequence>
<evidence type="ECO:0000313" key="1">
    <source>
        <dbReference type="EMBL" id="SFD67678.1"/>
    </source>
</evidence>
<gene>
    <name evidence="1" type="ORF">SAMN04515678_102238</name>
</gene>
<reference evidence="1 2" key="1">
    <citation type="submission" date="2016-10" db="EMBL/GenBank/DDBJ databases">
        <authorList>
            <person name="Varghese N."/>
            <person name="Submissions S."/>
        </authorList>
    </citation>
    <scope>NUCLEOTIDE SEQUENCE [LARGE SCALE GENOMIC DNA]</scope>
    <source>
        <strain evidence="2">YIM D21,KCTC 23444,ACCC 10710</strain>
    </source>
</reference>
<accession>A0A1I1UDJ4</accession>
<dbReference type="AlphaFoldDB" id="A0A1I1UDJ4"/>
<dbReference type="EMBL" id="FOMS01000002">
    <property type="protein sequence ID" value="SFD67678.1"/>
    <property type="molecule type" value="Genomic_DNA"/>
</dbReference>
<dbReference type="RefSeq" id="WP_149754638.1">
    <property type="nucleotide sequence ID" value="NZ_FOMS01000002.1"/>
</dbReference>